<evidence type="ECO:0000256" key="3">
    <source>
        <dbReference type="ARBA" id="ARBA00022692"/>
    </source>
</evidence>
<evidence type="ECO:0000256" key="2">
    <source>
        <dbReference type="ARBA" id="ARBA00022481"/>
    </source>
</evidence>
<gene>
    <name evidence="7" type="ORF">COT44_00165</name>
</gene>
<sequence length="263" mass="27735">MKKKLLFGYTLVELLVVIAIIGILMSFALVSIKGTARTARDGRRKTDLELIRSGLAGYYDIHRSYPNNLDALVSGSEKFIVAVPLDPLPSQTYIYTKTSNSTYDLCAALENGTGGAGSGSKCWGTVGSCDDQCSAASTNSVNVYTTCTPSTCGGSGCWGIGESCDAGCTASSVALNTVYPNCNSSLCAGENCWVVNGKCDSGCNVASVNLAIVYTDCASQSCAVNKWKVPGREDLKCFTPDLQEYWSDRGCTGSILGYSSSYS</sequence>
<protein>
    <recommendedName>
        <fullName evidence="9">Type II secretion system protein GspG C-terminal domain-containing protein</fullName>
    </recommendedName>
</protein>
<proteinExistence type="predicted"/>
<comment type="caution">
    <text evidence="7">The sequence shown here is derived from an EMBL/GenBank/DDBJ whole genome shotgun (WGS) entry which is preliminary data.</text>
</comment>
<dbReference type="PANTHER" id="PTHR30093">
    <property type="entry name" value="GENERAL SECRETION PATHWAY PROTEIN G"/>
    <property type="match status" value="1"/>
</dbReference>
<feature type="transmembrane region" description="Helical" evidence="6">
    <location>
        <begin position="6"/>
        <end position="30"/>
    </location>
</feature>
<dbReference type="AlphaFoldDB" id="A0A2M6XEG4"/>
<keyword evidence="3 6" id="KW-0812">Transmembrane</keyword>
<reference evidence="8" key="1">
    <citation type="submission" date="2017-09" db="EMBL/GenBank/DDBJ databases">
        <title>Depth-based differentiation of microbial function through sediment-hosted aquifers and enrichment of novel symbionts in the deep terrestrial subsurface.</title>
        <authorList>
            <person name="Probst A.J."/>
            <person name="Ladd B."/>
            <person name="Jarett J.K."/>
            <person name="Geller-Mcgrath D.E."/>
            <person name="Sieber C.M.K."/>
            <person name="Emerson J.B."/>
            <person name="Anantharaman K."/>
            <person name="Thomas B.C."/>
            <person name="Malmstrom R."/>
            <person name="Stieglmeier M."/>
            <person name="Klingl A."/>
            <person name="Woyke T."/>
            <person name="Ryan C.M."/>
            <person name="Banfield J.F."/>
        </authorList>
    </citation>
    <scope>NUCLEOTIDE SEQUENCE [LARGE SCALE GENOMIC DNA]</scope>
</reference>
<dbReference type="PANTHER" id="PTHR30093:SF44">
    <property type="entry name" value="TYPE II SECRETION SYSTEM CORE PROTEIN G"/>
    <property type="match status" value="1"/>
</dbReference>
<evidence type="ECO:0000313" key="7">
    <source>
        <dbReference type="EMBL" id="PIU04046.1"/>
    </source>
</evidence>
<comment type="subcellular location">
    <subcellularLocation>
        <location evidence="1">Membrane</location>
        <topology evidence="1">Single-pass membrane protein</topology>
    </subcellularLocation>
</comment>
<evidence type="ECO:0008006" key="9">
    <source>
        <dbReference type="Google" id="ProtNLM"/>
    </source>
</evidence>
<dbReference type="Pfam" id="PF07963">
    <property type="entry name" value="N_methyl"/>
    <property type="match status" value="1"/>
</dbReference>
<evidence type="ECO:0000256" key="1">
    <source>
        <dbReference type="ARBA" id="ARBA00004167"/>
    </source>
</evidence>
<dbReference type="GO" id="GO:0016020">
    <property type="term" value="C:membrane"/>
    <property type="evidence" value="ECO:0007669"/>
    <property type="project" value="UniProtKB-SubCell"/>
</dbReference>
<dbReference type="Proteomes" id="UP000228996">
    <property type="component" value="Unassembled WGS sequence"/>
</dbReference>
<accession>A0A2M6XEG4</accession>
<keyword evidence="2" id="KW-0488">Methylation</keyword>
<name>A0A2M6XEG4_9BACT</name>
<evidence type="ECO:0000313" key="8">
    <source>
        <dbReference type="Proteomes" id="UP000228996"/>
    </source>
</evidence>
<evidence type="ECO:0000256" key="6">
    <source>
        <dbReference type="SAM" id="Phobius"/>
    </source>
</evidence>
<feature type="non-terminal residue" evidence="7">
    <location>
        <position position="263"/>
    </location>
</feature>
<organism evidence="7 8">
    <name type="scientific">Candidatus Shapirobacteria bacterium CG08_land_8_20_14_0_20_39_18</name>
    <dbReference type="NCBI Taxonomy" id="1974883"/>
    <lineage>
        <taxon>Bacteria</taxon>
        <taxon>Candidatus Shapironibacteriota</taxon>
    </lineage>
</organism>
<dbReference type="InterPro" id="IPR045584">
    <property type="entry name" value="Pilin-like"/>
</dbReference>
<dbReference type="SUPFAM" id="SSF54523">
    <property type="entry name" value="Pili subunits"/>
    <property type="match status" value="1"/>
</dbReference>
<keyword evidence="4 6" id="KW-1133">Transmembrane helix</keyword>
<dbReference type="EMBL" id="PEYO01000001">
    <property type="protein sequence ID" value="PIU04046.1"/>
    <property type="molecule type" value="Genomic_DNA"/>
</dbReference>
<evidence type="ECO:0000256" key="5">
    <source>
        <dbReference type="ARBA" id="ARBA00023136"/>
    </source>
</evidence>
<dbReference type="Gene3D" id="3.30.700.10">
    <property type="entry name" value="Glycoprotein, Type 4 Pilin"/>
    <property type="match status" value="1"/>
</dbReference>
<dbReference type="InterPro" id="IPR012902">
    <property type="entry name" value="N_methyl_site"/>
</dbReference>
<evidence type="ECO:0000256" key="4">
    <source>
        <dbReference type="ARBA" id="ARBA00022989"/>
    </source>
</evidence>
<dbReference type="NCBIfam" id="TIGR02532">
    <property type="entry name" value="IV_pilin_GFxxxE"/>
    <property type="match status" value="1"/>
</dbReference>
<keyword evidence="5 6" id="KW-0472">Membrane</keyword>